<dbReference type="Pfam" id="PF00651">
    <property type="entry name" value="BTB"/>
    <property type="match status" value="1"/>
</dbReference>
<evidence type="ECO:0000313" key="5">
    <source>
        <dbReference type="Proteomes" id="UP000281677"/>
    </source>
</evidence>
<dbReference type="PANTHER" id="PTHR47843:SF5">
    <property type="entry name" value="BTB_POZ DOMAIN PROTEIN"/>
    <property type="match status" value="1"/>
</dbReference>
<organism evidence="2 4">
    <name type="scientific">Hortaea werneckii</name>
    <name type="common">Black yeast</name>
    <name type="synonym">Cladosporium werneckii</name>
    <dbReference type="NCBI Taxonomy" id="91943"/>
    <lineage>
        <taxon>Eukaryota</taxon>
        <taxon>Fungi</taxon>
        <taxon>Dikarya</taxon>
        <taxon>Ascomycota</taxon>
        <taxon>Pezizomycotina</taxon>
        <taxon>Dothideomycetes</taxon>
        <taxon>Dothideomycetidae</taxon>
        <taxon>Mycosphaerellales</taxon>
        <taxon>Teratosphaeriaceae</taxon>
        <taxon>Hortaea</taxon>
    </lineage>
</organism>
<dbReference type="Gene3D" id="3.30.710.10">
    <property type="entry name" value="Potassium Channel Kv1.1, Chain A"/>
    <property type="match status" value="1"/>
</dbReference>
<sequence length="267" mass="29333">MADQAATAALVAALESAAGDCSTTDFTIVCEGKEFQVHGLVLTLHSPVLAKAVNGVLKRTTQEAKDHRMDLSVDTAACVEALVNYLYGLKYTEPPGGAKTDDHAKAAEHHVRMCVMADKYDIEPLKRLAIDALHYELQCDSESIELSKTARIAWEAGPATEEIRTAIVAFGIDNGLLSTKGTTGLSKTMIAFPQFALDYAKAIERRVRKYEEAPRPQGYETRYYCPGNSQDVCEATMILNLDQTLPRVRCAYCGVEYTVAEWECQEV</sequence>
<gene>
    <name evidence="3" type="ORF">D0859_03300</name>
    <name evidence="2" type="ORF">D0860_04224</name>
</gene>
<dbReference type="PANTHER" id="PTHR47843">
    <property type="entry name" value="BTB DOMAIN-CONTAINING PROTEIN-RELATED"/>
    <property type="match status" value="1"/>
</dbReference>
<evidence type="ECO:0000259" key="1">
    <source>
        <dbReference type="PROSITE" id="PS50097"/>
    </source>
</evidence>
<dbReference type="PROSITE" id="PS50097">
    <property type="entry name" value="BTB"/>
    <property type="match status" value="1"/>
</dbReference>
<dbReference type="InterPro" id="IPR011333">
    <property type="entry name" value="SKP1/BTB/POZ_sf"/>
</dbReference>
<dbReference type="AlphaFoldDB" id="A0A3M7H8J6"/>
<dbReference type="VEuPathDB" id="FungiDB:BTJ68_07045"/>
<name>A0A3M7H8J6_HORWE</name>
<dbReference type="OrthoDB" id="6359816at2759"/>
<reference evidence="4 5" key="1">
    <citation type="journal article" date="2018" name="BMC Genomics">
        <title>Genomic evidence for intraspecific hybridization in a clonal and extremely halotolerant yeast.</title>
        <authorList>
            <person name="Gostincar C."/>
            <person name="Stajich J.E."/>
            <person name="Zupancic J."/>
            <person name="Zalar P."/>
            <person name="Gunde-Cimerman N."/>
        </authorList>
    </citation>
    <scope>NUCLEOTIDE SEQUENCE [LARGE SCALE GENOMIC DNA]</scope>
    <source>
        <strain evidence="3 5">EXF-120</strain>
        <strain evidence="2 4">EXF-562</strain>
    </source>
</reference>
<protein>
    <recommendedName>
        <fullName evidence="1">BTB domain-containing protein</fullName>
    </recommendedName>
</protein>
<comment type="caution">
    <text evidence="2">The sequence shown here is derived from an EMBL/GenBank/DDBJ whole genome shotgun (WGS) entry which is preliminary data.</text>
</comment>
<dbReference type="SMART" id="SM00225">
    <property type="entry name" value="BTB"/>
    <property type="match status" value="1"/>
</dbReference>
<dbReference type="SUPFAM" id="SSF54695">
    <property type="entry name" value="POZ domain"/>
    <property type="match status" value="1"/>
</dbReference>
<dbReference type="Proteomes" id="UP000281677">
    <property type="component" value="Unassembled WGS sequence"/>
</dbReference>
<dbReference type="EMBL" id="QWIS01000073">
    <property type="protein sequence ID" value="RMZ09518.1"/>
    <property type="molecule type" value="Genomic_DNA"/>
</dbReference>
<evidence type="ECO:0000313" key="4">
    <source>
        <dbReference type="Proteomes" id="UP000280598"/>
    </source>
</evidence>
<evidence type="ECO:0000313" key="2">
    <source>
        <dbReference type="EMBL" id="RMZ09518.1"/>
    </source>
</evidence>
<evidence type="ECO:0000313" key="3">
    <source>
        <dbReference type="EMBL" id="RMZ32606.1"/>
    </source>
</evidence>
<proteinExistence type="predicted"/>
<dbReference type="EMBL" id="QWIT01000065">
    <property type="protein sequence ID" value="RMZ32606.1"/>
    <property type="molecule type" value="Genomic_DNA"/>
</dbReference>
<dbReference type="CDD" id="cd18186">
    <property type="entry name" value="BTB_POZ_ZBTB_KLHL-like"/>
    <property type="match status" value="1"/>
</dbReference>
<feature type="domain" description="BTB" evidence="1">
    <location>
        <begin position="24"/>
        <end position="95"/>
    </location>
</feature>
<dbReference type="Proteomes" id="UP000280598">
    <property type="component" value="Unassembled WGS sequence"/>
</dbReference>
<dbReference type="InterPro" id="IPR000210">
    <property type="entry name" value="BTB/POZ_dom"/>
</dbReference>
<accession>A0A3M7H8J6</accession>